<organism evidence="2">
    <name type="scientific">uncultured Caudovirales phage</name>
    <dbReference type="NCBI Taxonomy" id="2100421"/>
    <lineage>
        <taxon>Viruses</taxon>
        <taxon>Duplodnaviria</taxon>
        <taxon>Heunggongvirae</taxon>
        <taxon>Uroviricota</taxon>
        <taxon>Caudoviricetes</taxon>
        <taxon>Peduoviridae</taxon>
        <taxon>Maltschvirus</taxon>
        <taxon>Maltschvirus maltsch</taxon>
    </lineage>
</organism>
<gene>
    <name evidence="2" type="ORF">UFOVP536_59</name>
</gene>
<protein>
    <submittedName>
        <fullName evidence="2">Uncharacterized protein</fullName>
    </submittedName>
</protein>
<dbReference type="EMBL" id="LR796499">
    <property type="protein sequence ID" value="CAB4149238.1"/>
    <property type="molecule type" value="Genomic_DNA"/>
</dbReference>
<evidence type="ECO:0000313" key="2">
    <source>
        <dbReference type="EMBL" id="CAB4149238.1"/>
    </source>
</evidence>
<accession>A0A6J5MRA1</accession>
<name>A0A6J5MRA1_9CAUD</name>
<proteinExistence type="predicted"/>
<feature type="region of interest" description="Disordered" evidence="1">
    <location>
        <begin position="37"/>
        <end position="59"/>
    </location>
</feature>
<sequence>MAKFSLPIVEVMNGYYIIEAKSLADAKRIAERHDFTETHDPEWNDGMTEWDVDDIEEME</sequence>
<evidence type="ECO:0000256" key="1">
    <source>
        <dbReference type="SAM" id="MobiDB-lite"/>
    </source>
</evidence>
<feature type="compositionally biased region" description="Acidic residues" evidence="1">
    <location>
        <begin position="48"/>
        <end position="59"/>
    </location>
</feature>
<reference evidence="2" key="1">
    <citation type="submission" date="2020-04" db="EMBL/GenBank/DDBJ databases">
        <authorList>
            <person name="Chiriac C."/>
            <person name="Salcher M."/>
            <person name="Ghai R."/>
            <person name="Kavagutti S V."/>
        </authorList>
    </citation>
    <scope>NUCLEOTIDE SEQUENCE</scope>
</reference>